<proteinExistence type="predicted"/>
<dbReference type="Proteomes" id="UP000540079">
    <property type="component" value="Unassembled WGS sequence"/>
</dbReference>
<dbReference type="EMBL" id="PPVL01000002">
    <property type="protein sequence ID" value="NNI78382.1"/>
    <property type="molecule type" value="Genomic_DNA"/>
</dbReference>
<evidence type="ECO:0008006" key="3">
    <source>
        <dbReference type="Google" id="ProtNLM"/>
    </source>
</evidence>
<protein>
    <recommendedName>
        <fullName evidence="3">Recombination-associated protein RdgC</fullName>
    </recommendedName>
</protein>
<gene>
    <name evidence="1" type="ORF">C2800_02885</name>
</gene>
<dbReference type="AlphaFoldDB" id="A0A849CF43"/>
<evidence type="ECO:0000313" key="2">
    <source>
        <dbReference type="Proteomes" id="UP000540079"/>
    </source>
</evidence>
<evidence type="ECO:0000313" key="1">
    <source>
        <dbReference type="EMBL" id="NNI78382.1"/>
    </source>
</evidence>
<organism evidence="1 2">
    <name type="scientific">Pasteurella multocida</name>
    <dbReference type="NCBI Taxonomy" id="747"/>
    <lineage>
        <taxon>Bacteria</taxon>
        <taxon>Pseudomonadati</taxon>
        <taxon>Pseudomonadota</taxon>
        <taxon>Gammaproteobacteria</taxon>
        <taxon>Pasteurellales</taxon>
        <taxon>Pasteurellaceae</taxon>
        <taxon>Pasteurella</taxon>
    </lineage>
</organism>
<name>A0A849CF43_PASMD</name>
<comment type="caution">
    <text evidence="1">The sequence shown here is derived from an EMBL/GenBank/DDBJ whole genome shotgun (WGS) entry which is preliminary data.</text>
</comment>
<accession>A0A849CF43</accession>
<dbReference type="RefSeq" id="WP_075270733.1">
    <property type="nucleotide sequence ID" value="NZ_CP015567.1"/>
</dbReference>
<reference evidence="1 2" key="1">
    <citation type="journal article" date="2018" name="Front. Microbiol.">
        <title>Genetic and Phylogenetic Characteristics of Pasteurella multocida Isolates From Different Host Species.</title>
        <authorList>
            <person name="Peng Z."/>
            <person name="Liang W."/>
            <person name="Wang F."/>
            <person name="Xu Z."/>
            <person name="Xie Z."/>
            <person name="Lian Z."/>
            <person name="Hua L."/>
            <person name="Zhou R."/>
            <person name="Chen H."/>
            <person name="Wu B."/>
        </authorList>
    </citation>
    <scope>NUCLEOTIDE SEQUENCE [LARGE SCALE GENOMIC DNA]</scope>
    <source>
        <strain evidence="1 2">HNA06</strain>
    </source>
</reference>
<sequence length="304" mass="35203">MNYSDYIKMTQCGVYSITFPTENIVETLENAVLAERNQEKFEIVKNLITGKKVITFDDGGLFFSIRAEFKHLTKEQIAFKAFEFKNVTSEKDAVHLAKVELFKVLPPSSEIYNVFYNPNTQILVINSNSKRSKIALMQLVEVFGLVGVKSIIVSEEKLGINTKFNRLLNDNVPLFNSIGFDYEATLRRETEDDKTHRTCRHLDTEEGKYNALDALNNGFIVQSLSMRYEDENGFIVRFKLDEYLRIRAMKFRDFAETARMLRSASPAKYGILTEYLNCQYHVLNRIIKNTLLEFTKDTQLQQFA</sequence>